<keyword evidence="1" id="KW-0472">Membrane</keyword>
<protein>
    <submittedName>
        <fullName evidence="2">Uncharacterized protein</fullName>
    </submittedName>
</protein>
<evidence type="ECO:0000313" key="3">
    <source>
        <dbReference type="Proteomes" id="UP000324800"/>
    </source>
</evidence>
<proteinExistence type="predicted"/>
<dbReference type="PROSITE" id="PS51257">
    <property type="entry name" value="PROKAR_LIPOPROTEIN"/>
    <property type="match status" value="1"/>
</dbReference>
<feature type="transmembrane region" description="Helical" evidence="1">
    <location>
        <begin position="41"/>
        <end position="58"/>
    </location>
</feature>
<evidence type="ECO:0000313" key="2">
    <source>
        <dbReference type="EMBL" id="KAA6393749.1"/>
    </source>
</evidence>
<sequence length="86" mass="9466">MQVVRDSTASDAIESVGINYTGIAVGCRIDYLNFLSKKSELIYAVVLIIVNHASVIHLTEIGVILSLFNSIDVVVHNVLLLLHYLQ</sequence>
<name>A0A5J4WHH7_9EUKA</name>
<feature type="transmembrane region" description="Helical" evidence="1">
    <location>
        <begin position="64"/>
        <end position="85"/>
    </location>
</feature>
<comment type="caution">
    <text evidence="2">The sequence shown here is derived from an EMBL/GenBank/DDBJ whole genome shotgun (WGS) entry which is preliminary data.</text>
</comment>
<reference evidence="2 3" key="1">
    <citation type="submission" date="2019-03" db="EMBL/GenBank/DDBJ databases">
        <title>Single cell metagenomics reveals metabolic interactions within the superorganism composed of flagellate Streblomastix strix and complex community of Bacteroidetes bacteria on its surface.</title>
        <authorList>
            <person name="Treitli S.C."/>
            <person name="Kolisko M."/>
            <person name="Husnik F."/>
            <person name="Keeling P."/>
            <person name="Hampl V."/>
        </authorList>
    </citation>
    <scope>NUCLEOTIDE SEQUENCE [LARGE SCALE GENOMIC DNA]</scope>
    <source>
        <strain evidence="2">ST1C</strain>
    </source>
</reference>
<gene>
    <name evidence="2" type="ORF">EZS28_010728</name>
</gene>
<keyword evidence="1" id="KW-0812">Transmembrane</keyword>
<dbReference type="Proteomes" id="UP000324800">
    <property type="component" value="Unassembled WGS sequence"/>
</dbReference>
<evidence type="ECO:0000256" key="1">
    <source>
        <dbReference type="SAM" id="Phobius"/>
    </source>
</evidence>
<organism evidence="2 3">
    <name type="scientific">Streblomastix strix</name>
    <dbReference type="NCBI Taxonomy" id="222440"/>
    <lineage>
        <taxon>Eukaryota</taxon>
        <taxon>Metamonada</taxon>
        <taxon>Preaxostyla</taxon>
        <taxon>Oxymonadida</taxon>
        <taxon>Streblomastigidae</taxon>
        <taxon>Streblomastix</taxon>
    </lineage>
</organism>
<keyword evidence="1" id="KW-1133">Transmembrane helix</keyword>
<accession>A0A5J4WHH7</accession>
<dbReference type="EMBL" id="SNRW01002153">
    <property type="protein sequence ID" value="KAA6393749.1"/>
    <property type="molecule type" value="Genomic_DNA"/>
</dbReference>
<dbReference type="AlphaFoldDB" id="A0A5J4WHH7"/>